<feature type="non-terminal residue" evidence="2">
    <location>
        <position position="77"/>
    </location>
</feature>
<dbReference type="SUPFAM" id="SSF47240">
    <property type="entry name" value="Ferritin-like"/>
    <property type="match status" value="1"/>
</dbReference>
<sequence>MSSVFNVNNKKDSTRVNCFFDEPPTLARYDRQKYPWIEKLTERQLGFFWRPEEVDIFKDAKDFKELTSHEQHIFTSN</sequence>
<evidence type="ECO:0000256" key="1">
    <source>
        <dbReference type="ARBA" id="ARBA00012274"/>
    </source>
</evidence>
<dbReference type="GO" id="GO:0009263">
    <property type="term" value="P:deoxyribonucleotide biosynthetic process"/>
    <property type="evidence" value="ECO:0007669"/>
    <property type="project" value="InterPro"/>
</dbReference>
<dbReference type="GO" id="GO:0004748">
    <property type="term" value="F:ribonucleoside-diphosphate reductase activity, thioredoxin disulfide as acceptor"/>
    <property type="evidence" value="ECO:0007669"/>
    <property type="project" value="UniProtKB-EC"/>
</dbReference>
<dbReference type="Pfam" id="PF00268">
    <property type="entry name" value="Ribonuc_red_sm"/>
    <property type="match status" value="1"/>
</dbReference>
<gene>
    <name evidence="2" type="ORF">UFOVP787_1</name>
</gene>
<reference evidence="2" key="1">
    <citation type="submission" date="2020-04" db="EMBL/GenBank/DDBJ databases">
        <authorList>
            <person name="Chiriac C."/>
            <person name="Salcher M."/>
            <person name="Ghai R."/>
            <person name="Kavagutti S V."/>
        </authorList>
    </citation>
    <scope>NUCLEOTIDE SEQUENCE</scope>
</reference>
<dbReference type="EMBL" id="LR796734">
    <property type="protein sequence ID" value="CAB4161875.1"/>
    <property type="molecule type" value="Genomic_DNA"/>
</dbReference>
<dbReference type="InterPro" id="IPR000358">
    <property type="entry name" value="RNR_small_fam"/>
</dbReference>
<dbReference type="UniPathway" id="UPA00326"/>
<proteinExistence type="predicted"/>
<protein>
    <recommendedName>
        <fullName evidence="1">ribonucleoside-diphosphate reductase</fullName>
        <ecNumber evidence="1">1.17.4.1</ecNumber>
    </recommendedName>
</protein>
<evidence type="ECO:0000313" key="2">
    <source>
        <dbReference type="EMBL" id="CAB4161875.1"/>
    </source>
</evidence>
<name>A0A6J5NXY1_9CAUD</name>
<organism evidence="2">
    <name type="scientific">uncultured Caudovirales phage</name>
    <dbReference type="NCBI Taxonomy" id="2100421"/>
    <lineage>
        <taxon>Viruses</taxon>
        <taxon>Duplodnaviria</taxon>
        <taxon>Heunggongvirae</taxon>
        <taxon>Uroviricota</taxon>
        <taxon>Caudoviricetes</taxon>
        <taxon>Peduoviridae</taxon>
        <taxon>Maltschvirus</taxon>
        <taxon>Maltschvirus maltsch</taxon>
    </lineage>
</organism>
<dbReference type="InterPro" id="IPR012348">
    <property type="entry name" value="RNR-like"/>
</dbReference>
<accession>A0A6J5NXY1</accession>
<dbReference type="Gene3D" id="1.10.620.20">
    <property type="entry name" value="Ribonucleotide Reductase, subunit A"/>
    <property type="match status" value="1"/>
</dbReference>
<dbReference type="InterPro" id="IPR009078">
    <property type="entry name" value="Ferritin-like_SF"/>
</dbReference>
<dbReference type="EC" id="1.17.4.1" evidence="1"/>